<dbReference type="Gene3D" id="3.30.70.270">
    <property type="match status" value="1"/>
</dbReference>
<dbReference type="InterPro" id="IPR043128">
    <property type="entry name" value="Rev_trsase/Diguanyl_cyclase"/>
</dbReference>
<keyword evidence="6" id="KW-1185">Reference proteome</keyword>
<dbReference type="Proteomes" id="UP001529510">
    <property type="component" value="Unassembled WGS sequence"/>
</dbReference>
<dbReference type="PANTHER" id="PTHR35617">
    <property type="entry name" value="PHAGE_INTEGRASE DOMAIN-CONTAINING PROTEIN"/>
    <property type="match status" value="1"/>
</dbReference>
<name>A0ABD0NHQ9_CIRMR</name>
<dbReference type="AlphaFoldDB" id="A0ABD0NHQ9"/>
<dbReference type="GO" id="GO:0003677">
    <property type="term" value="F:DNA binding"/>
    <property type="evidence" value="ECO:0007669"/>
    <property type="project" value="UniProtKB-KW"/>
</dbReference>
<keyword evidence="3" id="KW-0238">DNA-binding</keyword>
<proteinExistence type="inferred from homology"/>
<dbReference type="SUPFAM" id="SSF47823">
    <property type="entry name" value="lambda integrase-like, N-terminal domain"/>
    <property type="match status" value="1"/>
</dbReference>
<dbReference type="InterPro" id="IPR043502">
    <property type="entry name" value="DNA/RNA_pol_sf"/>
</dbReference>
<evidence type="ECO:0000256" key="1">
    <source>
        <dbReference type="ARBA" id="ARBA00010879"/>
    </source>
</evidence>
<dbReference type="EC" id="3.1.26.4" evidence="2"/>
<evidence type="ECO:0000256" key="3">
    <source>
        <dbReference type="ARBA" id="ARBA00023125"/>
    </source>
</evidence>
<dbReference type="InterPro" id="IPR000477">
    <property type="entry name" value="RT_dom"/>
</dbReference>
<evidence type="ECO:0000313" key="5">
    <source>
        <dbReference type="EMBL" id="KAL0161323.1"/>
    </source>
</evidence>
<feature type="non-terminal residue" evidence="5">
    <location>
        <position position="212"/>
    </location>
</feature>
<dbReference type="PROSITE" id="PS50878">
    <property type="entry name" value="RT_POL"/>
    <property type="match status" value="1"/>
</dbReference>
<protein>
    <recommendedName>
        <fullName evidence="2">ribonuclease H</fullName>
        <ecNumber evidence="2">3.1.26.4</ecNumber>
    </recommendedName>
</protein>
<evidence type="ECO:0000259" key="4">
    <source>
        <dbReference type="PROSITE" id="PS50878"/>
    </source>
</evidence>
<dbReference type="Gene3D" id="1.10.150.130">
    <property type="match status" value="1"/>
</dbReference>
<feature type="domain" description="Reverse transcriptase" evidence="4">
    <location>
        <begin position="1"/>
        <end position="77"/>
    </location>
</feature>
<accession>A0ABD0NHQ9</accession>
<reference evidence="5 6" key="1">
    <citation type="submission" date="2024-05" db="EMBL/GenBank/DDBJ databases">
        <title>Genome sequencing and assembly of Indian major carp, Cirrhinus mrigala (Hamilton, 1822).</title>
        <authorList>
            <person name="Mohindra V."/>
            <person name="Chowdhury L.M."/>
            <person name="Lal K."/>
            <person name="Jena J.K."/>
        </authorList>
    </citation>
    <scope>NUCLEOTIDE SEQUENCE [LARGE SCALE GENOMIC DNA]</scope>
    <source>
        <strain evidence="5">CM1030</strain>
        <tissue evidence="5">Blood</tissue>
    </source>
</reference>
<dbReference type="SUPFAM" id="SSF56672">
    <property type="entry name" value="DNA/RNA polymerases"/>
    <property type="match status" value="1"/>
</dbReference>
<dbReference type="InterPro" id="IPR010998">
    <property type="entry name" value="Integrase_recombinase_N"/>
</dbReference>
<dbReference type="GO" id="GO:0004523">
    <property type="term" value="F:RNA-DNA hybrid ribonuclease activity"/>
    <property type="evidence" value="ECO:0007669"/>
    <property type="project" value="UniProtKB-EC"/>
</dbReference>
<dbReference type="EMBL" id="JAMKFB020000022">
    <property type="protein sequence ID" value="KAL0161323.1"/>
    <property type="molecule type" value="Genomic_DNA"/>
</dbReference>
<comment type="similarity">
    <text evidence="1">Belongs to the beta type-B retroviral polymerase family. HERV class-II K(HML-2) pol subfamily.</text>
</comment>
<evidence type="ECO:0000313" key="6">
    <source>
        <dbReference type="Proteomes" id="UP001529510"/>
    </source>
</evidence>
<gene>
    <name evidence="5" type="ORF">M9458_045048</name>
</gene>
<dbReference type="PANTHER" id="PTHR35617:SF3">
    <property type="entry name" value="CORE-BINDING (CB) DOMAIN-CONTAINING PROTEIN"/>
    <property type="match status" value="1"/>
</dbReference>
<evidence type="ECO:0000256" key="2">
    <source>
        <dbReference type="ARBA" id="ARBA00012180"/>
    </source>
</evidence>
<comment type="caution">
    <text evidence="5">The sequence shown here is derived from an EMBL/GenBank/DDBJ whole genome shotgun (WGS) entry which is preliminary data.</text>
</comment>
<organism evidence="5 6">
    <name type="scientific">Cirrhinus mrigala</name>
    <name type="common">Mrigala</name>
    <dbReference type="NCBI Taxonomy" id="683832"/>
    <lineage>
        <taxon>Eukaryota</taxon>
        <taxon>Metazoa</taxon>
        <taxon>Chordata</taxon>
        <taxon>Craniata</taxon>
        <taxon>Vertebrata</taxon>
        <taxon>Euteleostomi</taxon>
        <taxon>Actinopterygii</taxon>
        <taxon>Neopterygii</taxon>
        <taxon>Teleostei</taxon>
        <taxon>Ostariophysi</taxon>
        <taxon>Cypriniformes</taxon>
        <taxon>Cyprinidae</taxon>
        <taxon>Labeoninae</taxon>
        <taxon>Labeonini</taxon>
        <taxon>Cirrhinus</taxon>
    </lineage>
</organism>
<sequence>GIRILNNIDDWLILAKTEQIAVQHRDVVLAHMRELGLRLNAKKKTTYLGVVWDSTTMQARLSPARIELFTSWCGIRQLDPVHCPVGTVLEFLQARFATGLTHSTLKVYMAAIAVFHSPLGGQSAEVSHRTLTLKAVFLLAISSLKRVGDLQVLSVAPSHLDFAPGMAKAFVYPRPGYIPKVPASVPWPIELQAFCPPPFQDQEQQRLNLLCP</sequence>
<feature type="non-terminal residue" evidence="5">
    <location>
        <position position="1"/>
    </location>
</feature>